<dbReference type="EMBL" id="PQXF01000017">
    <property type="protein sequence ID" value="PXF60437.1"/>
    <property type="molecule type" value="Genomic_DNA"/>
</dbReference>
<protein>
    <submittedName>
        <fullName evidence="1">Energy-coupling factor ABC transporter substrate-binding protein</fullName>
    </submittedName>
</protein>
<organism evidence="1 2">
    <name type="scientific">Candidatus Methanogaster sp</name>
    <dbReference type="NCBI Taxonomy" id="3386292"/>
    <lineage>
        <taxon>Archaea</taxon>
        <taxon>Methanobacteriati</taxon>
        <taxon>Methanobacteriota</taxon>
        <taxon>Stenosarchaea group</taxon>
        <taxon>Methanomicrobia</taxon>
        <taxon>Methanosarcinales</taxon>
        <taxon>ANME-2 cluster</taxon>
        <taxon>Candidatus Methanogasteraceae</taxon>
        <taxon>Candidatus Methanogaster</taxon>
    </lineage>
</organism>
<accession>A0AC61L251</accession>
<evidence type="ECO:0000313" key="2">
    <source>
        <dbReference type="Proteomes" id="UP000248329"/>
    </source>
</evidence>
<name>A0AC61L251_9EURY</name>
<sequence length="93" mass="9949">MRLEIIVVAIILIFAGLFLYVSGNTDAEFGGADGEAEGVIEELTGGTYEPIADPLWEPPSGEIESLLFGLQIALGAIIIGYFFGYYMGRNQSG</sequence>
<comment type="caution">
    <text evidence="1">The sequence shown here is derived from an EMBL/GenBank/DDBJ whole genome shotgun (WGS) entry which is preliminary data.</text>
</comment>
<gene>
    <name evidence="1" type="ORF">C4B59_09550</name>
</gene>
<proteinExistence type="predicted"/>
<dbReference type="Proteomes" id="UP000248329">
    <property type="component" value="Unassembled WGS sequence"/>
</dbReference>
<evidence type="ECO:0000313" key="1">
    <source>
        <dbReference type="EMBL" id="PXF60437.1"/>
    </source>
</evidence>
<reference evidence="1" key="1">
    <citation type="submission" date="2018-01" db="EMBL/GenBank/DDBJ databases">
        <authorList>
            <person name="Krukenberg V."/>
        </authorList>
    </citation>
    <scope>NUCLEOTIDE SEQUENCE</scope>
    <source>
        <strain evidence="1">E20ANME2</strain>
    </source>
</reference>